<comment type="caution">
    <text evidence="2">The sequence shown here is derived from an EMBL/GenBank/DDBJ whole genome shotgun (WGS) entry which is preliminary data.</text>
</comment>
<reference evidence="2 3" key="1">
    <citation type="submission" date="2024-09" db="EMBL/GenBank/DDBJ databases">
        <authorList>
            <person name="Sun Q."/>
            <person name="Mori K."/>
        </authorList>
    </citation>
    <scope>NUCLEOTIDE SEQUENCE [LARGE SCALE GENOMIC DNA]</scope>
    <source>
        <strain evidence="2 3">JCM 3324</strain>
    </source>
</reference>
<evidence type="ECO:0000313" key="3">
    <source>
        <dbReference type="Proteomes" id="UP001589568"/>
    </source>
</evidence>
<dbReference type="Gene3D" id="3.30.420.10">
    <property type="entry name" value="Ribonuclease H-like superfamily/Ribonuclease H"/>
    <property type="match status" value="1"/>
</dbReference>
<accession>A0ABV5NUM4</accession>
<dbReference type="RefSeq" id="WP_345408752.1">
    <property type="nucleotide sequence ID" value="NZ_BAAAXS010000001.1"/>
</dbReference>
<keyword evidence="3" id="KW-1185">Reference proteome</keyword>
<dbReference type="Pfam" id="PF13358">
    <property type="entry name" value="DDE_3"/>
    <property type="match status" value="1"/>
</dbReference>
<dbReference type="EMBL" id="JBHMCF010000037">
    <property type="protein sequence ID" value="MFB9474035.1"/>
    <property type="molecule type" value="Genomic_DNA"/>
</dbReference>
<dbReference type="Proteomes" id="UP001589568">
    <property type="component" value="Unassembled WGS sequence"/>
</dbReference>
<feature type="domain" description="Tc1-like transposase DDE" evidence="1">
    <location>
        <begin position="2"/>
        <end position="46"/>
    </location>
</feature>
<protein>
    <submittedName>
        <fullName evidence="2">Transposase</fullName>
    </submittedName>
</protein>
<name>A0ABV5NUM4_9ACTN</name>
<sequence length="87" mass="9999">MHLVGQLTEFAAEHADWLRLVQLPAYAPQLNPVEGVWSLLRRALADFAVADLPGLARIVKRKLKKIQYRPPTYRLPDLDRAHPRHPD</sequence>
<gene>
    <name evidence="2" type="ORF">ACFFR3_31445</name>
</gene>
<dbReference type="InterPro" id="IPR036397">
    <property type="entry name" value="RNaseH_sf"/>
</dbReference>
<evidence type="ECO:0000259" key="1">
    <source>
        <dbReference type="Pfam" id="PF13358"/>
    </source>
</evidence>
<dbReference type="InterPro" id="IPR038717">
    <property type="entry name" value="Tc1-like_DDE_dom"/>
</dbReference>
<proteinExistence type="predicted"/>
<evidence type="ECO:0000313" key="2">
    <source>
        <dbReference type="EMBL" id="MFB9474035.1"/>
    </source>
</evidence>
<organism evidence="2 3">
    <name type="scientific">Nonomuraea salmonea</name>
    <dbReference type="NCBI Taxonomy" id="46181"/>
    <lineage>
        <taxon>Bacteria</taxon>
        <taxon>Bacillati</taxon>
        <taxon>Actinomycetota</taxon>
        <taxon>Actinomycetes</taxon>
        <taxon>Streptosporangiales</taxon>
        <taxon>Streptosporangiaceae</taxon>
        <taxon>Nonomuraea</taxon>
    </lineage>
</organism>